<dbReference type="PROSITE" id="PS01031">
    <property type="entry name" value="SHSP"/>
    <property type="match status" value="1"/>
</dbReference>
<organism evidence="4 5">
    <name type="scientific">Bdellovibrio svalbardensis</name>
    <dbReference type="NCBI Taxonomy" id="2972972"/>
    <lineage>
        <taxon>Bacteria</taxon>
        <taxon>Pseudomonadati</taxon>
        <taxon>Bdellovibrionota</taxon>
        <taxon>Bdellovibrionia</taxon>
        <taxon>Bdellovibrionales</taxon>
        <taxon>Pseudobdellovibrionaceae</taxon>
        <taxon>Bdellovibrio</taxon>
    </lineage>
</organism>
<evidence type="ECO:0000256" key="1">
    <source>
        <dbReference type="PROSITE-ProRule" id="PRU00285"/>
    </source>
</evidence>
<dbReference type="Pfam" id="PF00011">
    <property type="entry name" value="HSP20"/>
    <property type="match status" value="1"/>
</dbReference>
<protein>
    <submittedName>
        <fullName evidence="4">Hsp20/alpha crystallin family protein</fullName>
    </submittedName>
</protein>
<dbReference type="InterPro" id="IPR002068">
    <property type="entry name" value="A-crystallin/Hsp20_dom"/>
</dbReference>
<evidence type="ECO:0000259" key="3">
    <source>
        <dbReference type="PROSITE" id="PS01031"/>
    </source>
</evidence>
<evidence type="ECO:0000313" key="5">
    <source>
        <dbReference type="Proteomes" id="UP001152321"/>
    </source>
</evidence>
<accession>A0ABT6DG66</accession>
<dbReference type="Gene3D" id="2.60.40.790">
    <property type="match status" value="1"/>
</dbReference>
<comment type="caution">
    <text evidence="4">The sequence shown here is derived from an EMBL/GenBank/DDBJ whole genome shotgun (WGS) entry which is preliminary data.</text>
</comment>
<dbReference type="RefSeq" id="WP_277577290.1">
    <property type="nucleotide sequence ID" value="NZ_JANRMI010000002.1"/>
</dbReference>
<dbReference type="SUPFAM" id="SSF49764">
    <property type="entry name" value="HSP20-like chaperones"/>
    <property type="match status" value="1"/>
</dbReference>
<keyword evidence="5" id="KW-1185">Reference proteome</keyword>
<comment type="similarity">
    <text evidence="1 2">Belongs to the small heat shock protein (HSP20) family.</text>
</comment>
<reference evidence="4" key="1">
    <citation type="submission" date="2022-08" db="EMBL/GenBank/DDBJ databases">
        <title>Novel Bdellovibrio Species Isolated from Svalbard: Designation Bdellovibrio svalbardensis.</title>
        <authorList>
            <person name="Mitchell R.J."/>
            <person name="Choi S.Y."/>
        </authorList>
    </citation>
    <scope>NUCLEOTIDE SEQUENCE</scope>
    <source>
        <strain evidence="4">PAP01</strain>
    </source>
</reference>
<evidence type="ECO:0000256" key="2">
    <source>
        <dbReference type="RuleBase" id="RU003616"/>
    </source>
</evidence>
<dbReference type="Proteomes" id="UP001152321">
    <property type="component" value="Unassembled WGS sequence"/>
</dbReference>
<feature type="domain" description="SHSP" evidence="3">
    <location>
        <begin position="114"/>
        <end position="219"/>
    </location>
</feature>
<proteinExistence type="inferred from homology"/>
<name>A0ABT6DG66_9BACT</name>
<sequence>MNLSFRKLMIPAASAVVGGVAVLAVLKMNPALRLKLEGDSHKAPKIESPTEDIFDHKNRFRNNFDGFFDDDIFDQEDPFRQMKRMREQMEKRMRKFAGEDQTRSNSFESWFSDKLGGGGTYGISKREDDGFIYYDIRINDLNPTSIDTKVENGYVTITGTVEKKNQDIGTDETDRISTLHFYKSTFNRTFPLPDNVNADKMQMTPEKDKIVLKFPKVSV</sequence>
<dbReference type="InterPro" id="IPR008978">
    <property type="entry name" value="HSP20-like_chaperone"/>
</dbReference>
<gene>
    <name evidence="4" type="ORF">NWE73_05525</name>
</gene>
<dbReference type="CDD" id="cd06464">
    <property type="entry name" value="ACD_sHsps-like"/>
    <property type="match status" value="1"/>
</dbReference>
<dbReference type="EMBL" id="JANRMI010000002">
    <property type="protein sequence ID" value="MDG0815811.1"/>
    <property type="molecule type" value="Genomic_DNA"/>
</dbReference>
<evidence type="ECO:0000313" key="4">
    <source>
        <dbReference type="EMBL" id="MDG0815811.1"/>
    </source>
</evidence>